<organism evidence="2 3">
    <name type="scientific">Algoriphagus halophilus</name>
    <dbReference type="NCBI Taxonomy" id="226505"/>
    <lineage>
        <taxon>Bacteria</taxon>
        <taxon>Pseudomonadati</taxon>
        <taxon>Bacteroidota</taxon>
        <taxon>Cytophagia</taxon>
        <taxon>Cytophagales</taxon>
        <taxon>Cyclobacteriaceae</taxon>
        <taxon>Algoriphagus</taxon>
    </lineage>
</organism>
<dbReference type="STRING" id="226505.SAMN05444394_3476"/>
<name>A0A1N6H1N0_9BACT</name>
<dbReference type="Pfam" id="PF00027">
    <property type="entry name" value="cNMP_binding"/>
    <property type="match status" value="1"/>
</dbReference>
<dbReference type="OrthoDB" id="680421at2"/>
<dbReference type="PROSITE" id="PS50042">
    <property type="entry name" value="CNMP_BINDING_3"/>
    <property type="match status" value="1"/>
</dbReference>
<dbReference type="Gene3D" id="2.60.120.10">
    <property type="entry name" value="Jelly Rolls"/>
    <property type="match status" value="1"/>
</dbReference>
<evidence type="ECO:0000313" key="3">
    <source>
        <dbReference type="Proteomes" id="UP000185221"/>
    </source>
</evidence>
<evidence type="ECO:0000259" key="1">
    <source>
        <dbReference type="PROSITE" id="PS50042"/>
    </source>
</evidence>
<proteinExistence type="predicted"/>
<keyword evidence="2" id="KW-0418">Kinase</keyword>
<dbReference type="EMBL" id="FSRC01000003">
    <property type="protein sequence ID" value="SIO13703.1"/>
    <property type="molecule type" value="Genomic_DNA"/>
</dbReference>
<evidence type="ECO:0000313" key="2">
    <source>
        <dbReference type="EMBL" id="SIO13703.1"/>
    </source>
</evidence>
<protein>
    <submittedName>
        <fullName evidence="2">cAMP-binding domain of CRP or a regulatory subunit of cAMP-dependent protein kinases</fullName>
    </submittedName>
</protein>
<keyword evidence="3" id="KW-1185">Reference proteome</keyword>
<dbReference type="GO" id="GO:0016301">
    <property type="term" value="F:kinase activity"/>
    <property type="evidence" value="ECO:0007669"/>
    <property type="project" value="UniProtKB-KW"/>
</dbReference>
<accession>A0A1N6H1N0</accession>
<gene>
    <name evidence="2" type="ORF">SAMN05444394_3476</name>
</gene>
<dbReference type="RefSeq" id="WP_074226270.1">
    <property type="nucleotide sequence ID" value="NZ_FSRC01000003.1"/>
</dbReference>
<dbReference type="InterPro" id="IPR018490">
    <property type="entry name" value="cNMP-bd_dom_sf"/>
</dbReference>
<dbReference type="CDD" id="cd00038">
    <property type="entry name" value="CAP_ED"/>
    <property type="match status" value="1"/>
</dbReference>
<dbReference type="Proteomes" id="UP000185221">
    <property type="component" value="Unassembled WGS sequence"/>
</dbReference>
<dbReference type="SUPFAM" id="SSF51206">
    <property type="entry name" value="cAMP-binding domain-like"/>
    <property type="match status" value="1"/>
</dbReference>
<reference evidence="3" key="1">
    <citation type="submission" date="2016-11" db="EMBL/GenBank/DDBJ databases">
        <authorList>
            <person name="Varghese N."/>
            <person name="Submissions S."/>
        </authorList>
    </citation>
    <scope>NUCLEOTIDE SEQUENCE [LARGE SCALE GENOMIC DNA]</scope>
    <source>
        <strain evidence="3">DSM 15292</strain>
    </source>
</reference>
<dbReference type="AlphaFoldDB" id="A0A1N6H1N0"/>
<feature type="domain" description="Cyclic nucleotide-binding" evidence="1">
    <location>
        <begin position="10"/>
        <end position="121"/>
    </location>
</feature>
<dbReference type="InterPro" id="IPR014710">
    <property type="entry name" value="RmlC-like_jellyroll"/>
</dbReference>
<keyword evidence="2" id="KW-0808">Transferase</keyword>
<dbReference type="InterPro" id="IPR000595">
    <property type="entry name" value="cNMP-bd_dom"/>
</dbReference>
<sequence length="187" mass="22011">MEKILGIFDKFPFLSDSAKTGFLSNLEEVEFNKGDLLAKEGEVSQYLYYFSEGAARSYYSRNNRDITVSFTLDGEFVTAMHSFITRKPSYENIETLEKSKAYRISHNTLENMFVNYPETERAYRLILEEYYIVLEEQQIFSKFKTARERYLELMEYRPKVIQKASVGHIASYLDMSIETLSRIRSKI</sequence>